<protein>
    <recommendedName>
        <fullName evidence="1">Glycosyltransferase 2-like domain-containing protein</fullName>
    </recommendedName>
</protein>
<dbReference type="InterPro" id="IPR029044">
    <property type="entry name" value="Nucleotide-diphossugar_trans"/>
</dbReference>
<dbReference type="PANTHER" id="PTHR43179:SF7">
    <property type="entry name" value="RHAMNOSYLTRANSFERASE WBBL"/>
    <property type="match status" value="1"/>
</dbReference>
<evidence type="ECO:0000313" key="2">
    <source>
        <dbReference type="EMBL" id="OGM56170.1"/>
    </source>
</evidence>
<dbReference type="SUPFAM" id="SSF53448">
    <property type="entry name" value="Nucleotide-diphospho-sugar transferases"/>
    <property type="match status" value="1"/>
</dbReference>
<name>A0A1F8AX06_9BACT</name>
<dbReference type="Gene3D" id="3.90.550.10">
    <property type="entry name" value="Spore Coat Polysaccharide Biosynthesis Protein SpsA, Chain A"/>
    <property type="match status" value="1"/>
</dbReference>
<reference evidence="2 3" key="1">
    <citation type="journal article" date="2016" name="Nat. Commun.">
        <title>Thousands of microbial genomes shed light on interconnected biogeochemical processes in an aquifer system.</title>
        <authorList>
            <person name="Anantharaman K."/>
            <person name="Brown C.T."/>
            <person name="Hug L.A."/>
            <person name="Sharon I."/>
            <person name="Castelle C.J."/>
            <person name="Probst A.J."/>
            <person name="Thomas B.C."/>
            <person name="Singh A."/>
            <person name="Wilkins M.J."/>
            <person name="Karaoz U."/>
            <person name="Brodie E.L."/>
            <person name="Williams K.H."/>
            <person name="Hubbard S.S."/>
            <person name="Banfield J.F."/>
        </authorList>
    </citation>
    <scope>NUCLEOTIDE SEQUENCE [LARGE SCALE GENOMIC DNA]</scope>
</reference>
<evidence type="ECO:0000259" key="1">
    <source>
        <dbReference type="Pfam" id="PF00535"/>
    </source>
</evidence>
<gene>
    <name evidence="2" type="ORF">A3E46_02285</name>
</gene>
<dbReference type="InterPro" id="IPR001173">
    <property type="entry name" value="Glyco_trans_2-like"/>
</dbReference>
<comment type="caution">
    <text evidence="2">The sequence shown here is derived from an EMBL/GenBank/DDBJ whole genome shotgun (WGS) entry which is preliminary data.</text>
</comment>
<dbReference type="AlphaFoldDB" id="A0A1F8AX06"/>
<dbReference type="PANTHER" id="PTHR43179">
    <property type="entry name" value="RHAMNOSYLTRANSFERASE WBBL"/>
    <property type="match status" value="1"/>
</dbReference>
<dbReference type="Pfam" id="PF00535">
    <property type="entry name" value="Glycos_transf_2"/>
    <property type="match status" value="1"/>
</dbReference>
<accession>A0A1F8AX06</accession>
<sequence length="258" mass="29850">MNEPTSIIILTMDCLEYTKRCLDSLARYTDNFELIIIDNGSSAETIDYLKALKFKNLSLVFNDKNMGSPYAWDQGVKIAKHDYIAIVDNDVLFSPNWLTYLQKCFEDKPDCGASSPTTSFSGGNRTDQKIKRARFTMSQDDINNYAKSLEHGYIDCQIYGFAFLTHKKVIDKIGVFDYKRYGIGTFEETDFFWRAGKVGFKTYWVTHSYVHHYGHSTFIESSIDLDKIHRENRLKYFDRTANDPNLFIENDVEVSAVE</sequence>
<dbReference type="STRING" id="1802513.A3E46_02285"/>
<dbReference type="EMBL" id="MGGZ01000038">
    <property type="protein sequence ID" value="OGM56170.1"/>
    <property type="molecule type" value="Genomic_DNA"/>
</dbReference>
<feature type="domain" description="Glycosyltransferase 2-like" evidence="1">
    <location>
        <begin position="6"/>
        <end position="164"/>
    </location>
</feature>
<dbReference type="Proteomes" id="UP000178313">
    <property type="component" value="Unassembled WGS sequence"/>
</dbReference>
<proteinExistence type="predicted"/>
<organism evidence="2 3">
    <name type="scientific">Candidatus Woesebacteria bacterium RIFCSPHIGHO2_12_FULL_46_16</name>
    <dbReference type="NCBI Taxonomy" id="1802513"/>
    <lineage>
        <taxon>Bacteria</taxon>
        <taxon>Candidatus Woeseibacteriota</taxon>
    </lineage>
</organism>
<evidence type="ECO:0000313" key="3">
    <source>
        <dbReference type="Proteomes" id="UP000178313"/>
    </source>
</evidence>